<evidence type="ECO:0000256" key="1">
    <source>
        <dbReference type="ARBA" id="ARBA00022723"/>
    </source>
</evidence>
<feature type="compositionally biased region" description="Low complexity" evidence="5">
    <location>
        <begin position="324"/>
        <end position="346"/>
    </location>
</feature>
<evidence type="ECO:0000259" key="7">
    <source>
        <dbReference type="PROSITE" id="PS52027"/>
    </source>
</evidence>
<evidence type="ECO:0000256" key="3">
    <source>
        <dbReference type="ARBA" id="ARBA00022833"/>
    </source>
</evidence>
<keyword evidence="3" id="KW-0862">Zinc</keyword>
<sequence>MDGRGAAAVWPRRASHDGGGEVEGVGSPVHFSESRFLQRLLCQARQGSGLGDPAGGECHDRALASLEAMGFDREVAQVALHVSRGREDQALQLCMAGLSFVGASGEGALCDRAPPAPLRCYVCGLGHLSRCSLDCHLRSCRRRFEQREARRPAGERRALLGEEELAPGAQTIEEHYLRLAWPEPAGSGGGARPSGSAGGAGRAASAGAAAGPQRAPVQLLPCEFCARTFLPGRLEAHQKACVQRPRHVAPAPSPAARSPAPASPAAVRAFRSFCEQLERCPGCQRQFRPEVLRSHRERCPPCQRPPGARPSQLVRSTGRRHSQPVPAAAPRASFAPPARGAPAPKASTPDAEVCTSEALLAKGLLLAAGEEDAAALRAELELSLPGAEFVSAFQVAGPAVSSGVYEALRASMQDCGGGGPPAERELWHGTAWAAVSCAGATTAASRGATAPCWGWPPTFPPTWRTPSASATAQAARTARRPPSCRECWSEG</sequence>
<feature type="region of interest" description="Disordered" evidence="5">
    <location>
        <begin position="1"/>
        <end position="22"/>
    </location>
</feature>
<dbReference type="Pfam" id="PF00627">
    <property type="entry name" value="UBA"/>
    <property type="match status" value="1"/>
</dbReference>
<dbReference type="Gene3D" id="3.30.160.60">
    <property type="entry name" value="Classic Zinc Finger"/>
    <property type="match status" value="1"/>
</dbReference>
<comment type="caution">
    <text evidence="8">The sequence shown here is derived from an EMBL/GenBank/DDBJ whole genome shotgun (WGS) entry which is preliminary data.</text>
</comment>
<dbReference type="InterPro" id="IPR009060">
    <property type="entry name" value="UBA-like_sf"/>
</dbReference>
<name>A0ABN9WAB4_9DINO</name>
<proteinExistence type="predicted"/>
<organism evidence="8 9">
    <name type="scientific">Prorocentrum cordatum</name>
    <dbReference type="NCBI Taxonomy" id="2364126"/>
    <lineage>
        <taxon>Eukaryota</taxon>
        <taxon>Sar</taxon>
        <taxon>Alveolata</taxon>
        <taxon>Dinophyceae</taxon>
        <taxon>Prorocentrales</taxon>
        <taxon>Prorocentraceae</taxon>
        <taxon>Prorocentrum</taxon>
    </lineage>
</organism>
<evidence type="ECO:0000256" key="2">
    <source>
        <dbReference type="ARBA" id="ARBA00022771"/>
    </source>
</evidence>
<accession>A0ABN9WAB4</accession>
<dbReference type="InterPro" id="IPR049899">
    <property type="entry name" value="Znf_C2HC_C3H"/>
</dbReference>
<feature type="non-terminal residue" evidence="8">
    <location>
        <position position="491"/>
    </location>
</feature>
<feature type="region of interest" description="Disordered" evidence="5">
    <location>
        <begin position="183"/>
        <end position="207"/>
    </location>
</feature>
<evidence type="ECO:0000313" key="8">
    <source>
        <dbReference type="EMBL" id="CAK0883184.1"/>
    </source>
</evidence>
<feature type="compositionally biased region" description="Gly residues" evidence="5">
    <location>
        <begin position="186"/>
        <end position="201"/>
    </location>
</feature>
<dbReference type="PROSITE" id="PS52027">
    <property type="entry name" value="ZF_C2HC_C3H"/>
    <property type="match status" value="1"/>
</dbReference>
<evidence type="ECO:0000256" key="4">
    <source>
        <dbReference type="PROSITE-ProRule" id="PRU01371"/>
    </source>
</evidence>
<keyword evidence="9" id="KW-1185">Reference proteome</keyword>
<keyword evidence="1" id="KW-0479">Metal-binding</keyword>
<keyword evidence="2 4" id="KW-0863">Zinc-finger</keyword>
<reference evidence="8" key="1">
    <citation type="submission" date="2023-10" db="EMBL/GenBank/DDBJ databases">
        <authorList>
            <person name="Chen Y."/>
            <person name="Shah S."/>
            <person name="Dougan E. K."/>
            <person name="Thang M."/>
            <person name="Chan C."/>
        </authorList>
    </citation>
    <scope>NUCLEOTIDE SEQUENCE [LARGE SCALE GENOMIC DNA]</scope>
</reference>
<gene>
    <name evidence="8" type="ORF">PCOR1329_LOCUS65450</name>
</gene>
<feature type="domain" description="C2HC/C3H-type" evidence="7">
    <location>
        <begin position="218"/>
        <end position="247"/>
    </location>
</feature>
<dbReference type="Pfam" id="PF13913">
    <property type="entry name" value="zf-C2HC_2"/>
    <property type="match status" value="2"/>
</dbReference>
<dbReference type="EMBL" id="CAUYUJ010018385">
    <property type="protein sequence ID" value="CAK0883184.1"/>
    <property type="molecule type" value="Genomic_DNA"/>
</dbReference>
<protein>
    <recommendedName>
        <fullName evidence="10">UBA domain-containing protein</fullName>
    </recommendedName>
</protein>
<dbReference type="Proteomes" id="UP001189429">
    <property type="component" value="Unassembled WGS sequence"/>
</dbReference>
<dbReference type="Gene3D" id="1.10.8.10">
    <property type="entry name" value="DNA helicase RuvA subunit, C-terminal domain"/>
    <property type="match status" value="1"/>
</dbReference>
<dbReference type="PROSITE" id="PS50030">
    <property type="entry name" value="UBA"/>
    <property type="match status" value="1"/>
</dbReference>
<evidence type="ECO:0008006" key="10">
    <source>
        <dbReference type="Google" id="ProtNLM"/>
    </source>
</evidence>
<feature type="region of interest" description="Disordered" evidence="5">
    <location>
        <begin position="297"/>
        <end position="349"/>
    </location>
</feature>
<dbReference type="InterPro" id="IPR015940">
    <property type="entry name" value="UBA"/>
</dbReference>
<dbReference type="SUPFAM" id="SSF46934">
    <property type="entry name" value="UBA-like"/>
    <property type="match status" value="1"/>
</dbReference>
<evidence type="ECO:0000313" key="9">
    <source>
        <dbReference type="Proteomes" id="UP001189429"/>
    </source>
</evidence>
<feature type="domain" description="UBA" evidence="6">
    <location>
        <begin position="57"/>
        <end position="97"/>
    </location>
</feature>
<evidence type="ECO:0000256" key="5">
    <source>
        <dbReference type="SAM" id="MobiDB-lite"/>
    </source>
</evidence>
<evidence type="ECO:0000259" key="6">
    <source>
        <dbReference type="PROSITE" id="PS50030"/>
    </source>
</evidence>